<dbReference type="GO" id="GO:0005537">
    <property type="term" value="F:D-mannose binding"/>
    <property type="evidence" value="ECO:0007669"/>
    <property type="project" value="TreeGrafter"/>
</dbReference>
<dbReference type="InterPro" id="IPR051136">
    <property type="entry name" value="Intracellular_Lectin-GPT"/>
</dbReference>
<evidence type="ECO:0000256" key="1">
    <source>
        <dbReference type="ARBA" id="ARBA00004151"/>
    </source>
</evidence>
<evidence type="ECO:0000256" key="6">
    <source>
        <dbReference type="ARBA" id="ARBA00023136"/>
    </source>
</evidence>
<feature type="domain" description="L-type lectin-like" evidence="10">
    <location>
        <begin position="60"/>
        <end position="284"/>
    </location>
</feature>
<keyword evidence="5 9" id="KW-1133">Transmembrane helix</keyword>
<name>A0AAJ7SWP3_PETMA</name>
<dbReference type="InterPro" id="IPR013320">
    <property type="entry name" value="ConA-like_dom_sf"/>
</dbReference>
<accession>A0AAJ7SWP3</accession>
<dbReference type="GO" id="GO:0000139">
    <property type="term" value="C:Golgi membrane"/>
    <property type="evidence" value="ECO:0007669"/>
    <property type="project" value="TreeGrafter"/>
</dbReference>
<dbReference type="GO" id="GO:0005789">
    <property type="term" value="C:endoplasmic reticulum membrane"/>
    <property type="evidence" value="ECO:0007669"/>
    <property type="project" value="TreeGrafter"/>
</dbReference>
<dbReference type="GO" id="GO:0030134">
    <property type="term" value="C:COPII-coated ER to Golgi transport vesicle"/>
    <property type="evidence" value="ECO:0007669"/>
    <property type="project" value="TreeGrafter"/>
</dbReference>
<keyword evidence="7" id="KW-1015">Disulfide bond</keyword>
<dbReference type="KEGG" id="pmrn:116940854"/>
<evidence type="ECO:0000256" key="8">
    <source>
        <dbReference type="SAM" id="MobiDB-lite"/>
    </source>
</evidence>
<dbReference type="InterPro" id="IPR005052">
    <property type="entry name" value="Lectin_leg"/>
</dbReference>
<sequence length="535" mass="57734">MALHVRDPDPHRCTTTTTSSSSSSQRLLSLIPNITTTIVIIVTIVLGAVTSSPMDLGPTRRPEPHLSFSGPGLDHEDGVMARSWLLLGNAMVTSEQARLVPSLREQHGSVWTRNPVALPHWEVEVTLRVTGTGGVGADGMALWYTANQGSEGPVFGAADRWNGLGVFLDSFDNDGMRNNPMVLALVNDGTQNYNHQTDGITQAQGNCVRDFRNKPYPVRVKVSYYRSALTVMVNSGLTPDTEDYEPCVAVNNVVLPPQGYFGISAATGGLADDHDVLSVQLYSLVEPGQEEPPVVLVPGAEGQTLQDAAQAAGPEGAVNAGAQEATEAKEVEWAPLEAADEQREGGATAGVYVDIERSLQQLLEGQNKVHMEIKQLGRSLGLVLEEQQRQVDLLAHTTTGRPGGVSQPLGGEALEELQRHQQELLLQLSHLRGAVEEVSAHAGTARDAAAVGRDNPYDSTHHFTHIRDTLELVKRDVGSLAQRPVEQPMRCPEVPPPPSCLPPAIFLLFLALQTIVILGFLAYKNHRDAAAKKFF</sequence>
<evidence type="ECO:0000313" key="11">
    <source>
        <dbReference type="Proteomes" id="UP001318040"/>
    </source>
</evidence>
<dbReference type="RefSeq" id="XP_032807026.1">
    <property type="nucleotide sequence ID" value="XM_032951135.1"/>
</dbReference>
<dbReference type="GeneID" id="116940854"/>
<dbReference type="FunFam" id="2.60.120.200:FF:000028">
    <property type="entry name" value="Blast:Protein ERGIC-53"/>
    <property type="match status" value="1"/>
</dbReference>
<dbReference type="AlphaFoldDB" id="A0AAJ7SWP3"/>
<feature type="transmembrane region" description="Helical" evidence="9">
    <location>
        <begin position="27"/>
        <end position="49"/>
    </location>
</feature>
<feature type="transmembrane region" description="Helical" evidence="9">
    <location>
        <begin position="504"/>
        <end position="523"/>
    </location>
</feature>
<evidence type="ECO:0000313" key="12">
    <source>
        <dbReference type="RefSeq" id="XP_032807026.1"/>
    </source>
</evidence>
<dbReference type="Proteomes" id="UP001318040">
    <property type="component" value="Chromosome 1"/>
</dbReference>
<feature type="compositionally biased region" description="Basic and acidic residues" evidence="8">
    <location>
        <begin position="1"/>
        <end position="12"/>
    </location>
</feature>
<evidence type="ECO:0000256" key="2">
    <source>
        <dbReference type="ARBA" id="ARBA00022692"/>
    </source>
</evidence>
<feature type="compositionally biased region" description="Low complexity" evidence="8">
    <location>
        <begin position="14"/>
        <end position="24"/>
    </location>
</feature>
<dbReference type="PROSITE" id="PS51328">
    <property type="entry name" value="L_LECTIN_LIKE"/>
    <property type="match status" value="1"/>
</dbReference>
<evidence type="ECO:0000256" key="7">
    <source>
        <dbReference type="ARBA" id="ARBA00023157"/>
    </source>
</evidence>
<comment type="subcellular location">
    <subcellularLocation>
        <location evidence="1">Endoplasmic reticulum-Golgi intermediate compartment membrane</location>
        <topology evidence="1">Single-pass type I membrane protein</topology>
    </subcellularLocation>
</comment>
<gene>
    <name evidence="12" type="primary">LOC116940854</name>
</gene>
<evidence type="ECO:0000256" key="4">
    <source>
        <dbReference type="ARBA" id="ARBA00022734"/>
    </source>
</evidence>
<dbReference type="Pfam" id="PF03388">
    <property type="entry name" value="Lectin_leg-like"/>
    <property type="match status" value="1"/>
</dbReference>
<evidence type="ECO:0000256" key="3">
    <source>
        <dbReference type="ARBA" id="ARBA00022729"/>
    </source>
</evidence>
<keyword evidence="3" id="KW-0732">Signal</keyword>
<dbReference type="GO" id="GO:0033116">
    <property type="term" value="C:endoplasmic reticulum-Golgi intermediate compartment membrane"/>
    <property type="evidence" value="ECO:0007669"/>
    <property type="project" value="UniProtKB-SubCell"/>
</dbReference>
<dbReference type="SUPFAM" id="SSF49899">
    <property type="entry name" value="Concanavalin A-like lectins/glucanases"/>
    <property type="match status" value="1"/>
</dbReference>
<dbReference type="Gene3D" id="2.60.120.200">
    <property type="match status" value="1"/>
</dbReference>
<feature type="region of interest" description="Disordered" evidence="8">
    <location>
        <begin position="1"/>
        <end position="25"/>
    </location>
</feature>
<evidence type="ECO:0000256" key="5">
    <source>
        <dbReference type="ARBA" id="ARBA00022989"/>
    </source>
</evidence>
<proteinExistence type="predicted"/>
<dbReference type="PANTHER" id="PTHR12223">
    <property type="entry name" value="VESICULAR MANNOSE-BINDING LECTIN"/>
    <property type="match status" value="1"/>
</dbReference>
<keyword evidence="2 9" id="KW-0812">Transmembrane</keyword>
<keyword evidence="11" id="KW-1185">Reference proteome</keyword>
<evidence type="ECO:0000256" key="9">
    <source>
        <dbReference type="SAM" id="Phobius"/>
    </source>
</evidence>
<keyword evidence="4" id="KW-0430">Lectin</keyword>
<reference evidence="12" key="1">
    <citation type="submission" date="2025-08" db="UniProtKB">
        <authorList>
            <consortium name="RefSeq"/>
        </authorList>
    </citation>
    <scope>IDENTIFICATION</scope>
    <source>
        <tissue evidence="12">Sperm</tissue>
    </source>
</reference>
<evidence type="ECO:0000259" key="10">
    <source>
        <dbReference type="PROSITE" id="PS51328"/>
    </source>
</evidence>
<protein>
    <submittedName>
        <fullName evidence="12">Protein ERGIC-53-like isoform X1</fullName>
    </submittedName>
</protein>
<dbReference type="PANTHER" id="PTHR12223:SF28">
    <property type="entry name" value="LECTIN, MANNOSE BINDING 1 LIKE"/>
    <property type="match status" value="1"/>
</dbReference>
<dbReference type="GO" id="GO:0006888">
    <property type="term" value="P:endoplasmic reticulum to Golgi vesicle-mediated transport"/>
    <property type="evidence" value="ECO:0007669"/>
    <property type="project" value="TreeGrafter"/>
</dbReference>
<keyword evidence="6 9" id="KW-0472">Membrane</keyword>
<organism evidence="11 12">
    <name type="scientific">Petromyzon marinus</name>
    <name type="common">Sea lamprey</name>
    <dbReference type="NCBI Taxonomy" id="7757"/>
    <lineage>
        <taxon>Eukaryota</taxon>
        <taxon>Metazoa</taxon>
        <taxon>Chordata</taxon>
        <taxon>Craniata</taxon>
        <taxon>Vertebrata</taxon>
        <taxon>Cyclostomata</taxon>
        <taxon>Hyperoartia</taxon>
        <taxon>Petromyzontiformes</taxon>
        <taxon>Petromyzontidae</taxon>
        <taxon>Petromyzon</taxon>
    </lineage>
</organism>